<dbReference type="InterPro" id="IPR039426">
    <property type="entry name" value="TonB-dep_rcpt-like"/>
</dbReference>
<evidence type="ECO:0000259" key="11">
    <source>
        <dbReference type="Pfam" id="PF00593"/>
    </source>
</evidence>
<keyword evidence="13" id="KW-0675">Receptor</keyword>
<feature type="domain" description="TonB-dependent receptor-like beta-barrel" evidence="11">
    <location>
        <begin position="498"/>
        <end position="1011"/>
    </location>
</feature>
<keyword evidence="4 8" id="KW-0812">Transmembrane</keyword>
<reference evidence="13 14" key="1">
    <citation type="submission" date="2019-03" db="EMBL/GenBank/DDBJ databases">
        <title>Genome sequence of Sphingomonas sp. 17J27-24.</title>
        <authorList>
            <person name="Kim M."/>
            <person name="Maeng S."/>
            <person name="Sathiyaraj S."/>
        </authorList>
    </citation>
    <scope>NUCLEOTIDE SEQUENCE [LARGE SCALE GENOMIC DNA]</scope>
    <source>
        <strain evidence="13 14">17J27-24</strain>
    </source>
</reference>
<feature type="signal peptide" evidence="10">
    <location>
        <begin position="1"/>
        <end position="39"/>
    </location>
</feature>
<accession>A0A4Y8ZKZ7</accession>
<dbReference type="Pfam" id="PF07715">
    <property type="entry name" value="Plug"/>
    <property type="match status" value="1"/>
</dbReference>
<name>A0A4Y8ZKZ7_9SPHN</name>
<dbReference type="Gene3D" id="2.40.170.20">
    <property type="entry name" value="TonB-dependent receptor, beta-barrel domain"/>
    <property type="match status" value="1"/>
</dbReference>
<dbReference type="InterPro" id="IPR037066">
    <property type="entry name" value="Plug_dom_sf"/>
</dbReference>
<evidence type="ECO:0000313" key="13">
    <source>
        <dbReference type="EMBL" id="TFI56681.1"/>
    </source>
</evidence>
<dbReference type="EMBL" id="SPDV01000058">
    <property type="protein sequence ID" value="TFI56681.1"/>
    <property type="molecule type" value="Genomic_DNA"/>
</dbReference>
<evidence type="ECO:0000256" key="2">
    <source>
        <dbReference type="ARBA" id="ARBA00022448"/>
    </source>
</evidence>
<organism evidence="13 14">
    <name type="scientific">Sphingomonas parva</name>
    <dbReference type="NCBI Taxonomy" id="2555898"/>
    <lineage>
        <taxon>Bacteria</taxon>
        <taxon>Pseudomonadati</taxon>
        <taxon>Pseudomonadota</taxon>
        <taxon>Alphaproteobacteria</taxon>
        <taxon>Sphingomonadales</taxon>
        <taxon>Sphingomonadaceae</taxon>
        <taxon>Sphingomonas</taxon>
    </lineage>
</organism>
<dbReference type="OrthoDB" id="7051241at2"/>
<dbReference type="Proteomes" id="UP000298213">
    <property type="component" value="Unassembled WGS sequence"/>
</dbReference>
<dbReference type="SUPFAM" id="SSF56935">
    <property type="entry name" value="Porins"/>
    <property type="match status" value="1"/>
</dbReference>
<dbReference type="PANTHER" id="PTHR47234">
    <property type="match status" value="1"/>
</dbReference>
<evidence type="ECO:0000256" key="4">
    <source>
        <dbReference type="ARBA" id="ARBA00022692"/>
    </source>
</evidence>
<dbReference type="RefSeq" id="WP_135089999.1">
    <property type="nucleotide sequence ID" value="NZ_SPDV01000058.1"/>
</dbReference>
<dbReference type="PANTHER" id="PTHR47234:SF2">
    <property type="entry name" value="TONB-DEPENDENT RECEPTOR"/>
    <property type="match status" value="1"/>
</dbReference>
<dbReference type="Pfam" id="PF00593">
    <property type="entry name" value="TonB_dep_Rec_b-barrel"/>
    <property type="match status" value="1"/>
</dbReference>
<dbReference type="AlphaFoldDB" id="A0A4Y8ZKZ7"/>
<evidence type="ECO:0000256" key="10">
    <source>
        <dbReference type="SAM" id="SignalP"/>
    </source>
</evidence>
<dbReference type="InterPro" id="IPR012910">
    <property type="entry name" value="Plug_dom"/>
</dbReference>
<feature type="chain" id="PRO_5021341027" evidence="10">
    <location>
        <begin position="40"/>
        <end position="1051"/>
    </location>
</feature>
<dbReference type="InterPro" id="IPR000531">
    <property type="entry name" value="Beta-barrel_TonB"/>
</dbReference>
<evidence type="ECO:0000259" key="12">
    <source>
        <dbReference type="Pfam" id="PF07715"/>
    </source>
</evidence>
<sequence length="1051" mass="110821">MSSAKRHPSTLLRGSTSLSTLRPLAIGVAALVALDPALAQEATETPALAAADAQPVASDDLASATGGGEAAAQEEIVVTGSLFRRTNTETPSPVTVLSSETLQQRGINTVSDAVQSLAANNAGTIPQGWNGGGNNFALGATAVSLRGLSSAYTLTVFDGLRAPNYPLSDDGRRSFVDLNTIPEAIVDRIEVLRDGASSTYGADAVAGVVNVITKKEITGLHINASAGISQRGNAGEQRVDVTLGHGDLADQGFNFYVNGTYQHNDALYARDLDAPFNSADLSGFCGVANGEGTAAAGAETCLANNVVNGIQHDGTFRGQGSTTVPFVRAYLAPAAGADPLLGSTTAVAGSRYQILNPAAGCGSLQAITLSGAQLTNTAGNNGANASALQCQQDLVHDYLQILPKIDRFGLSLRGTARIGDDAEAYVMANFFQTDTRATSSNANWTSANGFRTAAGGTQVSLNSLALPVYVCAARVNCATAADRRLNPNNPFAAQGQVARLAFRLPWQYENEVRTRTYRAAAGITGSFGDDWRYNVDLVGAHIDLRRTSNGYVFAQHLLDVVADGSFNFLDPLANSQATLDYLMPENRNTSTSDTYQAQASLAHSFLELPGGPLQVAVGAAIRYEALDAPSGNAPNNDHPLQRYVGINAVGAKGHRYVESAYFEVDAPILDQLEVNLSGRYDHYSSGQSNFSPKIGAKLTPIPQLALRGTYSQGFRIPSFNEAYGLPTTGYVAHTVTNATNGGAAYLAAHNNNGYAAGAYSYGLTATGNPNLDPERSRNFTAGLILQPVPWMSLTLDYFNIKVKDLITGADYSEVIDAYYGNNGVVNIPGITVVPGAPDPAFPNALPQIGFIQYSYQNADWQKTSGLDFSAEARIPLGSGMRLRSTLEASYLINFSKSVAGQVQRYDGTLSPCDVTSCSGAPKWRGSWQNTLDFGPATLSATAYYTSGYSEASVDYGGDPEDCLASLGASVPPYLDGATPFMCRQKSFVTVDMSGSVKVSDGLTLYANLLNVFDKKASLDLGGAYGIYGYNPAWHQSGAIGRYFRFGARLSF</sequence>
<keyword evidence="7 8" id="KW-0998">Cell outer membrane</keyword>
<comment type="caution">
    <text evidence="13">The sequence shown here is derived from an EMBL/GenBank/DDBJ whole genome shotgun (WGS) entry which is preliminary data.</text>
</comment>
<protein>
    <submittedName>
        <fullName evidence="13">TonB-dependent receptor</fullName>
    </submittedName>
</protein>
<dbReference type="PROSITE" id="PS52016">
    <property type="entry name" value="TONB_DEPENDENT_REC_3"/>
    <property type="match status" value="1"/>
</dbReference>
<evidence type="ECO:0000313" key="14">
    <source>
        <dbReference type="Proteomes" id="UP000298213"/>
    </source>
</evidence>
<evidence type="ECO:0000256" key="9">
    <source>
        <dbReference type="RuleBase" id="RU003357"/>
    </source>
</evidence>
<keyword evidence="3 8" id="KW-1134">Transmembrane beta strand</keyword>
<dbReference type="Gene3D" id="2.170.130.10">
    <property type="entry name" value="TonB-dependent receptor, plug domain"/>
    <property type="match status" value="1"/>
</dbReference>
<keyword evidence="14" id="KW-1185">Reference proteome</keyword>
<feature type="domain" description="TonB-dependent receptor plug" evidence="12">
    <location>
        <begin position="88"/>
        <end position="208"/>
    </location>
</feature>
<keyword evidence="10" id="KW-0732">Signal</keyword>
<gene>
    <name evidence="13" type="ORF">E2493_18855</name>
</gene>
<proteinExistence type="inferred from homology"/>
<keyword evidence="2 8" id="KW-0813">Transport</keyword>
<keyword evidence="5 9" id="KW-0798">TonB box</keyword>
<comment type="similarity">
    <text evidence="8 9">Belongs to the TonB-dependent receptor family.</text>
</comment>
<evidence type="ECO:0000256" key="5">
    <source>
        <dbReference type="ARBA" id="ARBA00023077"/>
    </source>
</evidence>
<keyword evidence="6 8" id="KW-0472">Membrane</keyword>
<comment type="subcellular location">
    <subcellularLocation>
        <location evidence="1 8">Cell outer membrane</location>
        <topology evidence="1 8">Multi-pass membrane protein</topology>
    </subcellularLocation>
</comment>
<evidence type="ECO:0000256" key="1">
    <source>
        <dbReference type="ARBA" id="ARBA00004571"/>
    </source>
</evidence>
<evidence type="ECO:0000256" key="7">
    <source>
        <dbReference type="ARBA" id="ARBA00023237"/>
    </source>
</evidence>
<evidence type="ECO:0000256" key="6">
    <source>
        <dbReference type="ARBA" id="ARBA00023136"/>
    </source>
</evidence>
<dbReference type="InterPro" id="IPR036942">
    <property type="entry name" value="Beta-barrel_TonB_sf"/>
</dbReference>
<evidence type="ECO:0000256" key="8">
    <source>
        <dbReference type="PROSITE-ProRule" id="PRU01360"/>
    </source>
</evidence>
<dbReference type="GO" id="GO:0009279">
    <property type="term" value="C:cell outer membrane"/>
    <property type="evidence" value="ECO:0007669"/>
    <property type="project" value="UniProtKB-SubCell"/>
</dbReference>
<evidence type="ECO:0000256" key="3">
    <source>
        <dbReference type="ARBA" id="ARBA00022452"/>
    </source>
</evidence>